<dbReference type="EMBL" id="NBXB01000019">
    <property type="protein sequence ID" value="RFA15580.1"/>
    <property type="molecule type" value="Genomic_DNA"/>
</dbReference>
<reference evidence="3 4" key="1">
    <citation type="submission" date="2017-04" db="EMBL/GenBank/DDBJ databases">
        <title>Comparative genome analysis of Subtercola boreus.</title>
        <authorList>
            <person name="Cho Y.-J."/>
            <person name="Cho A."/>
            <person name="Kim O.-S."/>
            <person name="Lee J.-I."/>
        </authorList>
    </citation>
    <scope>NUCLEOTIDE SEQUENCE [LARGE SCALE GENOMIC DNA]</scope>
    <source>
        <strain evidence="3 4">P27479</strain>
    </source>
</reference>
<accession>A0A3E0W0S0</accession>
<evidence type="ECO:0000256" key="2">
    <source>
        <dbReference type="SAM" id="Phobius"/>
    </source>
</evidence>
<feature type="compositionally biased region" description="Basic and acidic residues" evidence="1">
    <location>
        <begin position="121"/>
        <end position="131"/>
    </location>
</feature>
<feature type="transmembrane region" description="Helical" evidence="2">
    <location>
        <begin position="18"/>
        <end position="35"/>
    </location>
</feature>
<evidence type="ECO:0000313" key="4">
    <source>
        <dbReference type="Proteomes" id="UP000256541"/>
    </source>
</evidence>
<keyword evidence="2" id="KW-0472">Membrane</keyword>
<keyword evidence="2" id="KW-1133">Transmembrane helix</keyword>
<feature type="region of interest" description="Disordered" evidence="1">
    <location>
        <begin position="105"/>
        <end position="131"/>
    </location>
</feature>
<protein>
    <submittedName>
        <fullName evidence="3">Uncharacterized protein</fullName>
    </submittedName>
</protein>
<name>A0A3E0W0S0_9MICO</name>
<dbReference type="Proteomes" id="UP000256541">
    <property type="component" value="Unassembled WGS sequence"/>
</dbReference>
<sequence length="131" mass="14421">MTVEDFVNSAWEWIRSPGFAGSAAVVAAVIAFTTARKDRRQKERAERKAQWWSRAEWALNQVTDRDDFTAQIGLNVLDALGNSEWAGEHEGDVIAAATAPFLSENQSVVADNPSQMGDNGVKTRSEAHDDE</sequence>
<keyword evidence="2" id="KW-0812">Transmembrane</keyword>
<gene>
    <name evidence="3" type="ORF">B7R22_06410</name>
</gene>
<dbReference type="OrthoDB" id="4479226at2"/>
<comment type="caution">
    <text evidence="3">The sequence shown here is derived from an EMBL/GenBank/DDBJ whole genome shotgun (WGS) entry which is preliminary data.</text>
</comment>
<feature type="compositionally biased region" description="Polar residues" evidence="1">
    <location>
        <begin position="105"/>
        <end position="117"/>
    </location>
</feature>
<proteinExistence type="predicted"/>
<evidence type="ECO:0000256" key="1">
    <source>
        <dbReference type="SAM" id="MobiDB-lite"/>
    </source>
</evidence>
<evidence type="ECO:0000313" key="3">
    <source>
        <dbReference type="EMBL" id="RFA15580.1"/>
    </source>
</evidence>
<dbReference type="RefSeq" id="WP_116410952.1">
    <property type="nucleotide sequence ID" value="NZ_NBXB01000019.1"/>
</dbReference>
<dbReference type="AlphaFoldDB" id="A0A3E0W0S0"/>
<organism evidence="3 4">
    <name type="scientific">Subtercola boreus</name>
    <dbReference type="NCBI Taxonomy" id="120213"/>
    <lineage>
        <taxon>Bacteria</taxon>
        <taxon>Bacillati</taxon>
        <taxon>Actinomycetota</taxon>
        <taxon>Actinomycetes</taxon>
        <taxon>Micrococcales</taxon>
        <taxon>Microbacteriaceae</taxon>
        <taxon>Subtercola</taxon>
    </lineage>
</organism>